<evidence type="ECO:0000313" key="3">
    <source>
        <dbReference type="EMBL" id="KAK8858028.1"/>
    </source>
</evidence>
<evidence type="ECO:0000256" key="2">
    <source>
        <dbReference type="SAM" id="MobiDB-lite"/>
    </source>
</evidence>
<keyword evidence="4" id="KW-1185">Reference proteome</keyword>
<reference evidence="3 4" key="1">
    <citation type="submission" date="2024-04" db="EMBL/GenBank/DDBJ databases">
        <title>Tritrichomonas musculus Genome.</title>
        <authorList>
            <person name="Alves-Ferreira E."/>
            <person name="Grigg M."/>
            <person name="Lorenzi H."/>
            <person name="Galac M."/>
        </authorList>
    </citation>
    <scope>NUCLEOTIDE SEQUENCE [LARGE SCALE GENOMIC DNA]</scope>
    <source>
        <strain evidence="3 4">EAF2021</strain>
    </source>
</reference>
<feature type="region of interest" description="Disordered" evidence="2">
    <location>
        <begin position="817"/>
        <end position="873"/>
    </location>
</feature>
<dbReference type="Proteomes" id="UP001470230">
    <property type="component" value="Unassembled WGS sequence"/>
</dbReference>
<feature type="coiled-coil region" evidence="1">
    <location>
        <begin position="109"/>
        <end position="139"/>
    </location>
</feature>
<evidence type="ECO:0000313" key="4">
    <source>
        <dbReference type="Proteomes" id="UP001470230"/>
    </source>
</evidence>
<feature type="compositionally biased region" description="Low complexity" evidence="2">
    <location>
        <begin position="239"/>
        <end position="259"/>
    </location>
</feature>
<feature type="compositionally biased region" description="Polar residues" evidence="2">
    <location>
        <begin position="862"/>
        <end position="873"/>
    </location>
</feature>
<sequence length="873" mass="99876">MSEEMTTPHPQIDQTNKDHIIKTKVRKGKKTVQKSIKEGTLSDIDSEQIRDKLDSILIRPINIIASIVKEEADDNNWDTAVKTIKFTALRQLAIDIIVRKRLGENSKEFKKMKDEIIQLQKILNELETTKAQQDQLIVKTNEVILNKCQQCSNEKVKELAEKFNTSPPEDKITIVDSIFQTLNDDIKTREISEKIKDERLSNLESQIQQLKDGNGDLAQLKESLNLSSLQNEIEQMKNQFKQQTQNQNGNAQQLQNTNTDSENEQILKKKIEDLTLKIDENQKNKEIMDECLQNIQKTLSLYDGESTSSGSYEEQANSIQQRLNNIQKGSKVTDDDVNKLTSKALDNLDKIEDPNEKNKFLIGQMKDMSNISTKCIKQKEQADEKMKNLKSRINQIESKEALINQLEKNISAIEDNLGISYEGSKPDILARSFKIQSTLLNGKFSLPSDKVDTKDDSISNIIERGSEIENLEEKSNFYLQQLKEAEQQKKELNELLQKQKDHILSLEQFIESNPASSEKNHDTDEDEENNNDLISVIENVINVDPSTADTSKLVQEANDISDLNERSKFYENKLNEVSQEREKITKQNKELLKLIDQNNKELKKNKSLLKEEEKKNLSLINGLKSIDQSLTKIDGQETETADPKLLALQIQRRLLNIETSKNDEIKDDSNEISKIINDASSIDDPQQVIQFLNEKLQQINDEQNQEKQRSLILSNKIKSLEEQFLNPYEEFVVDLESKLGNELQSSSENVQLKDRLNNLADVVASFVKEKEDARDALMNIKEREVSLNGAEENESNKSSESIVDVVNEMKNRISKLEEEKSNLESNNKSLEDTLKQVERNIIGEAEGSEETDNMSLEERASRINSKFTNLSTS</sequence>
<evidence type="ECO:0008006" key="5">
    <source>
        <dbReference type="Google" id="ProtNLM"/>
    </source>
</evidence>
<feature type="coiled-coil region" evidence="1">
    <location>
        <begin position="468"/>
        <end position="502"/>
    </location>
</feature>
<feature type="coiled-coil region" evidence="1">
    <location>
        <begin position="553"/>
        <end position="615"/>
    </location>
</feature>
<proteinExistence type="predicted"/>
<keyword evidence="1" id="KW-0175">Coiled coil</keyword>
<feature type="non-terminal residue" evidence="3">
    <location>
        <position position="873"/>
    </location>
</feature>
<name>A0ABR2I6D7_9EUKA</name>
<comment type="caution">
    <text evidence="3">The sequence shown here is derived from an EMBL/GenBank/DDBJ whole genome shotgun (WGS) entry which is preliminary data.</text>
</comment>
<gene>
    <name evidence="3" type="ORF">M9Y10_013128</name>
</gene>
<protein>
    <recommendedName>
        <fullName evidence="5">Viral A-type inclusion protein</fullName>
    </recommendedName>
</protein>
<feature type="coiled-coil region" evidence="1">
    <location>
        <begin position="379"/>
        <end position="416"/>
    </location>
</feature>
<accession>A0ABR2I6D7</accession>
<feature type="region of interest" description="Disordered" evidence="2">
    <location>
        <begin position="239"/>
        <end position="263"/>
    </location>
</feature>
<evidence type="ECO:0000256" key="1">
    <source>
        <dbReference type="SAM" id="Coils"/>
    </source>
</evidence>
<organism evidence="3 4">
    <name type="scientific">Tritrichomonas musculus</name>
    <dbReference type="NCBI Taxonomy" id="1915356"/>
    <lineage>
        <taxon>Eukaryota</taxon>
        <taxon>Metamonada</taxon>
        <taxon>Parabasalia</taxon>
        <taxon>Tritrichomonadida</taxon>
        <taxon>Tritrichomonadidae</taxon>
        <taxon>Tritrichomonas</taxon>
    </lineage>
</organism>
<feature type="compositionally biased region" description="Basic and acidic residues" evidence="2">
    <location>
        <begin position="829"/>
        <end position="838"/>
    </location>
</feature>
<dbReference type="EMBL" id="JAPFFF010000019">
    <property type="protein sequence ID" value="KAK8858028.1"/>
    <property type="molecule type" value="Genomic_DNA"/>
</dbReference>